<dbReference type="InterPro" id="IPR038576">
    <property type="entry name" value="Methyltransf_Zn-bd_dom_put_sf"/>
</dbReference>
<dbReference type="InterPro" id="IPR013630">
    <property type="entry name" value="Methyltransf_Zn-bd_dom_put"/>
</dbReference>
<sequence length="123" mass="14187">MEDYIRRTHCRYCESGKLVSILDLGKHPPSDSFIYSDETQTENKYPLELFLCENCFLLQLMDVISPTLLFGEEFLYQSSTSTALRNHYTHLTEMLTRRFEISSGDTVVDIGCNDGIILNTFKT</sequence>
<dbReference type="EMBL" id="UINC01213554">
    <property type="protein sequence ID" value="SVE38386.1"/>
    <property type="molecule type" value="Genomic_DNA"/>
</dbReference>
<organism evidence="2">
    <name type="scientific">marine metagenome</name>
    <dbReference type="NCBI Taxonomy" id="408172"/>
    <lineage>
        <taxon>unclassified sequences</taxon>
        <taxon>metagenomes</taxon>
        <taxon>ecological metagenomes</taxon>
    </lineage>
</organism>
<proteinExistence type="predicted"/>
<feature type="non-terminal residue" evidence="2">
    <location>
        <position position="123"/>
    </location>
</feature>
<dbReference type="InterPro" id="IPR029063">
    <property type="entry name" value="SAM-dependent_MTases_sf"/>
</dbReference>
<name>A0A383D1H4_9ZZZZ</name>
<dbReference type="AlphaFoldDB" id="A0A383D1H4"/>
<gene>
    <name evidence="2" type="ORF">METZ01_LOCUS491240</name>
</gene>
<dbReference type="Gene3D" id="6.20.50.110">
    <property type="entry name" value="Methyltransferase, zinc-binding domain"/>
    <property type="match status" value="1"/>
</dbReference>
<dbReference type="Pfam" id="PF08421">
    <property type="entry name" value="Methyltransf_13"/>
    <property type="match status" value="1"/>
</dbReference>
<evidence type="ECO:0000313" key="2">
    <source>
        <dbReference type="EMBL" id="SVE38386.1"/>
    </source>
</evidence>
<reference evidence="2" key="1">
    <citation type="submission" date="2018-05" db="EMBL/GenBank/DDBJ databases">
        <authorList>
            <person name="Lanie J.A."/>
            <person name="Ng W.-L."/>
            <person name="Kazmierczak K.M."/>
            <person name="Andrzejewski T.M."/>
            <person name="Davidsen T.M."/>
            <person name="Wayne K.J."/>
            <person name="Tettelin H."/>
            <person name="Glass J.I."/>
            <person name="Rusch D."/>
            <person name="Podicherti R."/>
            <person name="Tsui H.-C.T."/>
            <person name="Winkler M.E."/>
        </authorList>
    </citation>
    <scope>NUCLEOTIDE SEQUENCE</scope>
</reference>
<dbReference type="Gene3D" id="3.40.50.150">
    <property type="entry name" value="Vaccinia Virus protein VP39"/>
    <property type="match status" value="1"/>
</dbReference>
<evidence type="ECO:0000259" key="1">
    <source>
        <dbReference type="Pfam" id="PF08421"/>
    </source>
</evidence>
<feature type="domain" description="Methyltransferase putative zinc binding" evidence="1">
    <location>
        <begin position="10"/>
        <end position="70"/>
    </location>
</feature>
<accession>A0A383D1H4</accession>
<protein>
    <recommendedName>
        <fullName evidence="1">Methyltransferase putative zinc binding domain-containing protein</fullName>
    </recommendedName>
</protein>
<dbReference type="SUPFAM" id="SSF53335">
    <property type="entry name" value="S-adenosyl-L-methionine-dependent methyltransferases"/>
    <property type="match status" value="1"/>
</dbReference>